<reference evidence="4 5" key="1">
    <citation type="submission" date="2024-01" db="EMBL/GenBank/DDBJ databases">
        <title>The genomes of 5 underutilized Papilionoideae crops provide insights into root nodulation and disease resistanc.</title>
        <authorList>
            <person name="Yuan L."/>
        </authorList>
    </citation>
    <scope>NUCLEOTIDE SEQUENCE [LARGE SCALE GENOMIC DNA]</scope>
    <source>
        <strain evidence="4">ZHUSHIDOU_FW_LH</strain>
        <tissue evidence="4">Leaf</tissue>
    </source>
</reference>
<comment type="caution">
    <text evidence="4">The sequence shown here is derived from an EMBL/GenBank/DDBJ whole genome shotgun (WGS) entry which is preliminary data.</text>
</comment>
<feature type="domain" description="Protein kinase" evidence="3">
    <location>
        <begin position="289"/>
        <end position="557"/>
    </location>
</feature>
<dbReference type="GO" id="GO:0016020">
    <property type="term" value="C:membrane"/>
    <property type="evidence" value="ECO:0007669"/>
    <property type="project" value="TreeGrafter"/>
</dbReference>
<dbReference type="SUPFAM" id="SSF56112">
    <property type="entry name" value="Protein kinase-like (PK-like)"/>
    <property type="match status" value="1"/>
</dbReference>
<feature type="signal peptide" evidence="2">
    <location>
        <begin position="1"/>
        <end position="37"/>
    </location>
</feature>
<protein>
    <recommendedName>
        <fullName evidence="3">Protein kinase domain-containing protein</fullName>
    </recommendedName>
</protein>
<evidence type="ECO:0000313" key="5">
    <source>
        <dbReference type="Proteomes" id="UP001372338"/>
    </source>
</evidence>
<dbReference type="Pfam" id="PF00069">
    <property type="entry name" value="Pkinase"/>
    <property type="match status" value="1"/>
</dbReference>
<name>A0AAN9E9K3_CROPI</name>
<dbReference type="PROSITE" id="PS00108">
    <property type="entry name" value="PROTEIN_KINASE_ST"/>
    <property type="match status" value="1"/>
</dbReference>
<feature type="chain" id="PRO_5042976538" description="Protein kinase domain-containing protein" evidence="2">
    <location>
        <begin position="38"/>
        <end position="561"/>
    </location>
</feature>
<dbReference type="Gene3D" id="1.10.510.10">
    <property type="entry name" value="Transferase(Phosphotransferase) domain 1"/>
    <property type="match status" value="1"/>
</dbReference>
<evidence type="ECO:0000259" key="3">
    <source>
        <dbReference type="PROSITE" id="PS50011"/>
    </source>
</evidence>
<dbReference type="InterPro" id="IPR043891">
    <property type="entry name" value="SPARK"/>
</dbReference>
<dbReference type="InterPro" id="IPR008271">
    <property type="entry name" value="Ser/Thr_kinase_AS"/>
</dbReference>
<dbReference type="GO" id="GO:0004672">
    <property type="term" value="F:protein kinase activity"/>
    <property type="evidence" value="ECO:0007669"/>
    <property type="project" value="InterPro"/>
</dbReference>
<organism evidence="4 5">
    <name type="scientific">Crotalaria pallida</name>
    <name type="common">Smooth rattlebox</name>
    <name type="synonym">Crotalaria striata</name>
    <dbReference type="NCBI Taxonomy" id="3830"/>
    <lineage>
        <taxon>Eukaryota</taxon>
        <taxon>Viridiplantae</taxon>
        <taxon>Streptophyta</taxon>
        <taxon>Embryophyta</taxon>
        <taxon>Tracheophyta</taxon>
        <taxon>Spermatophyta</taxon>
        <taxon>Magnoliopsida</taxon>
        <taxon>eudicotyledons</taxon>
        <taxon>Gunneridae</taxon>
        <taxon>Pentapetalae</taxon>
        <taxon>rosids</taxon>
        <taxon>fabids</taxon>
        <taxon>Fabales</taxon>
        <taxon>Fabaceae</taxon>
        <taxon>Papilionoideae</taxon>
        <taxon>50 kb inversion clade</taxon>
        <taxon>genistoids sensu lato</taxon>
        <taxon>core genistoids</taxon>
        <taxon>Crotalarieae</taxon>
        <taxon>Crotalaria</taxon>
    </lineage>
</organism>
<dbReference type="EMBL" id="JAYWIO010000007">
    <property type="protein sequence ID" value="KAK7250548.1"/>
    <property type="molecule type" value="Genomic_DNA"/>
</dbReference>
<dbReference type="Proteomes" id="UP001372338">
    <property type="component" value="Unassembled WGS sequence"/>
</dbReference>
<evidence type="ECO:0000313" key="4">
    <source>
        <dbReference type="EMBL" id="KAK7250548.1"/>
    </source>
</evidence>
<keyword evidence="1" id="KW-0472">Membrane</keyword>
<keyword evidence="1" id="KW-1133">Transmembrane helix</keyword>
<keyword evidence="2" id="KW-0732">Signal</keyword>
<evidence type="ECO:0000256" key="2">
    <source>
        <dbReference type="SAM" id="SignalP"/>
    </source>
</evidence>
<dbReference type="PANTHER" id="PTHR48055">
    <property type="entry name" value="LEUCINE-RICH REPEAT RECEPTOR PROTEIN KINASE EMS1"/>
    <property type="match status" value="1"/>
</dbReference>
<dbReference type="GO" id="GO:0005524">
    <property type="term" value="F:ATP binding"/>
    <property type="evidence" value="ECO:0007669"/>
    <property type="project" value="InterPro"/>
</dbReference>
<dbReference type="AlphaFoldDB" id="A0AAN9E9K3"/>
<dbReference type="FunFam" id="1.10.510.10:FF:000530">
    <property type="entry name" value="probable receptor-like protein kinase At5g59700"/>
    <property type="match status" value="1"/>
</dbReference>
<dbReference type="SMART" id="SM00220">
    <property type="entry name" value="S_TKc"/>
    <property type="match status" value="1"/>
</dbReference>
<gene>
    <name evidence="4" type="ORF">RIF29_33054</name>
</gene>
<dbReference type="PROSITE" id="PS50011">
    <property type="entry name" value="PROTEIN_KINASE_DOM"/>
    <property type="match status" value="1"/>
</dbReference>
<dbReference type="Gene3D" id="3.30.200.20">
    <property type="entry name" value="Phosphorylase Kinase, domain 1"/>
    <property type="match status" value="1"/>
</dbReference>
<evidence type="ECO:0000256" key="1">
    <source>
        <dbReference type="SAM" id="Phobius"/>
    </source>
</evidence>
<dbReference type="InterPro" id="IPR000719">
    <property type="entry name" value="Prot_kinase_dom"/>
</dbReference>
<dbReference type="PANTHER" id="PTHR48055:SF9">
    <property type="entry name" value="PROTEIN KINASE DOMAIN-CONTAINING PROTEIN"/>
    <property type="match status" value="1"/>
</dbReference>
<accession>A0AAN9E9K3</accession>
<sequence length="561" mass="62303">MIDFSCYNAMKFQGKCCFLSLALSLPLLVSTLHLAYSQTPIHNCILDIQLSSTLNSSNCEQQSWGGFINNCCGLDFDDYLYALGLYANKTGKIFLNSSEQENCLGKVTEKNVTGCAIEKLTSGSGGCSDYTVRDVVNKLGDKLRRLDEDCMNGRTNETCNACLEAWEDISARAKSKDANADLCRFAVLLSLTSLKLDDRESIKEVYKFLGGHTFSAVDQEIKAGDNAKISPGPWILIFALIGVSVAVIIATLALFVKRIRSAQTIQDVSEDSTTLRVTSRDIYVATNNLSASNLIGQGIAGKVYQGILSNGHYVAVKNITNEGYMETFVREVRSLSHVRHPNLVALLGYCENETECFLVYELCHNGNLSEWLFGYDKVLSWIQRLKIAVDSARGLEFLHTYPGGCIVHRDIKPSNILIDGNFQAKLSDFGLSRVMDIGQSYVSSEVRGTFGYIDPEYRTNHHVNASGDVYSFGIVLLQLISGQRVLNLNFKRPMYLSKMAREFARSNDISEFADPKLKGEYSVEAFDMILKLALSCIGLKKERPSIQHVLYCLENTLDISL</sequence>
<dbReference type="InterPro" id="IPR051564">
    <property type="entry name" value="LRR_receptor-like_kinase"/>
</dbReference>
<keyword evidence="5" id="KW-1185">Reference proteome</keyword>
<proteinExistence type="predicted"/>
<keyword evidence="1" id="KW-0812">Transmembrane</keyword>
<dbReference type="InterPro" id="IPR011009">
    <property type="entry name" value="Kinase-like_dom_sf"/>
</dbReference>
<dbReference type="Pfam" id="PF19160">
    <property type="entry name" value="SPARK"/>
    <property type="match status" value="1"/>
</dbReference>
<feature type="transmembrane region" description="Helical" evidence="1">
    <location>
        <begin position="234"/>
        <end position="256"/>
    </location>
</feature>